<name>A0ABV8NAS2_9ACTN</name>
<protein>
    <submittedName>
        <fullName evidence="2">Uncharacterized protein</fullName>
    </submittedName>
</protein>
<feature type="region of interest" description="Disordered" evidence="1">
    <location>
        <begin position="294"/>
        <end position="342"/>
    </location>
</feature>
<feature type="compositionally biased region" description="Polar residues" evidence="1">
    <location>
        <begin position="164"/>
        <end position="178"/>
    </location>
</feature>
<feature type="compositionally biased region" description="Basic and acidic residues" evidence="1">
    <location>
        <begin position="125"/>
        <end position="134"/>
    </location>
</feature>
<sequence length="342" mass="37145">MAWVRLSDDFYDHPKFQRVGALGVALWAEGLAWSNRNLTDGRIPRNVARRLIDFEDVVDMVVNSLGNAVTNGGGNPAGNPENHAVAASVLRQSTIIGLVDARLWLEAPDGYVIHDYLDYQKSAEQIHSERDKNAARQRAFKERRKRASGASPAPEEPPADGSSNEPSNDSSNGVTDTGTHGPVTDAPNPNPNTSLSYEREGDSPGSEIPDDTPTRDDVEQACAALANAIEANGSKRPTITKTWRREARLLIDRDGRSLDQVLTAIAWCQADTFWRGNVLSMPKLRAKYDQLRLAAQRQSPPPRPQSTGPGYDPNTGTDLFDRAMERAKARDAAAAAAEGGAP</sequence>
<evidence type="ECO:0000313" key="2">
    <source>
        <dbReference type="EMBL" id="MFC4190362.1"/>
    </source>
</evidence>
<feature type="compositionally biased region" description="Basic and acidic residues" evidence="1">
    <location>
        <begin position="319"/>
        <end position="331"/>
    </location>
</feature>
<keyword evidence="3" id="KW-1185">Reference proteome</keyword>
<evidence type="ECO:0000256" key="1">
    <source>
        <dbReference type="SAM" id="MobiDB-lite"/>
    </source>
</evidence>
<proteinExistence type="predicted"/>
<comment type="caution">
    <text evidence="2">The sequence shown here is derived from an EMBL/GenBank/DDBJ whole genome shotgun (WGS) entry which is preliminary data.</text>
</comment>
<organism evidence="2 3">
    <name type="scientific">Streptomyces flavovirens</name>
    <dbReference type="NCBI Taxonomy" id="52258"/>
    <lineage>
        <taxon>Bacteria</taxon>
        <taxon>Bacillati</taxon>
        <taxon>Actinomycetota</taxon>
        <taxon>Actinomycetes</taxon>
        <taxon>Kitasatosporales</taxon>
        <taxon>Streptomycetaceae</taxon>
        <taxon>Streptomyces</taxon>
    </lineage>
</organism>
<gene>
    <name evidence="2" type="ORF">ACFO3R_28895</name>
</gene>
<accession>A0ABV8NAS2</accession>
<feature type="compositionally biased region" description="Low complexity" evidence="1">
    <location>
        <begin position="332"/>
        <end position="342"/>
    </location>
</feature>
<feature type="compositionally biased region" description="Low complexity" evidence="1">
    <location>
        <begin position="148"/>
        <end position="163"/>
    </location>
</feature>
<dbReference type="EMBL" id="JBHSCF010000055">
    <property type="protein sequence ID" value="MFC4190362.1"/>
    <property type="molecule type" value="Genomic_DNA"/>
</dbReference>
<feature type="region of interest" description="Disordered" evidence="1">
    <location>
        <begin position="125"/>
        <end position="215"/>
    </location>
</feature>
<reference evidence="3" key="1">
    <citation type="journal article" date="2019" name="Int. J. Syst. Evol. Microbiol.">
        <title>The Global Catalogue of Microorganisms (GCM) 10K type strain sequencing project: providing services to taxonomists for standard genome sequencing and annotation.</title>
        <authorList>
            <consortium name="The Broad Institute Genomics Platform"/>
            <consortium name="The Broad Institute Genome Sequencing Center for Infectious Disease"/>
            <person name="Wu L."/>
            <person name="Ma J."/>
        </authorList>
    </citation>
    <scope>NUCLEOTIDE SEQUENCE [LARGE SCALE GENOMIC DNA]</scope>
    <source>
        <strain evidence="3">CCM 3243</strain>
    </source>
</reference>
<dbReference type="RefSeq" id="WP_345493542.1">
    <property type="nucleotide sequence ID" value="NZ_BAAAYA010000005.1"/>
</dbReference>
<dbReference type="Proteomes" id="UP001595871">
    <property type="component" value="Unassembled WGS sequence"/>
</dbReference>
<evidence type="ECO:0000313" key="3">
    <source>
        <dbReference type="Proteomes" id="UP001595871"/>
    </source>
</evidence>